<dbReference type="SMART" id="SM00903">
    <property type="entry name" value="Flavin_Reduct"/>
    <property type="match status" value="1"/>
</dbReference>
<evidence type="ECO:0000313" key="5">
    <source>
        <dbReference type="EMBL" id="CDP25354.1"/>
    </source>
</evidence>
<dbReference type="EMBL" id="FO904937">
    <property type="protein sequence ID" value="CDP25354.1"/>
    <property type="molecule type" value="Genomic_DNA"/>
</dbReference>
<dbReference type="HOGENOM" id="CLU_070401_0_0_1"/>
<gene>
    <name evidence="4" type="ORF">PODANS_2_3780</name>
</gene>
<dbReference type="GO" id="GO:0010181">
    <property type="term" value="F:FMN binding"/>
    <property type="evidence" value="ECO:0007669"/>
    <property type="project" value="InterPro"/>
</dbReference>
<reference evidence="6" key="3">
    <citation type="journal article" date="2014" name="Genetics">
        <title>Maintaining two mating types: Structure of the mating type locus and its role in heterokaryosis in Podospora anserina.</title>
        <authorList>
            <person name="Grognet P."/>
            <person name="Bidard F."/>
            <person name="Kuchly C."/>
            <person name="Tong L.C.H."/>
            <person name="Coppin E."/>
            <person name="Benkhali J.A."/>
            <person name="Couloux A."/>
            <person name="Wincker P."/>
            <person name="Debuchy R."/>
            <person name="Silar P."/>
        </authorList>
    </citation>
    <scope>GENOME REANNOTATION</scope>
    <source>
        <strain evidence="6">S / ATCC MYA-4624 / DSM 980 / FGSC 10383</strain>
    </source>
</reference>
<accession>B2B579</accession>
<sequence length="328" mass="35599">MNSPPRITVGLKAAAERCSNSAAVITAPTLSMRSAKPMPMRRLHIQSQQHINKGHVPSCTILPHPRRAPISRMNLTSPSFVSSNSSSEPLTHKPPHNRTLSTTPHPLRQFTTSLPTPPSIHPHSSSSTSLPLPEQFRSLMRLITHSVVVCTSSSSGSIPRAMTMSSFTSLSLLPTPIISFNIATPSRTFDALSSSRLFNIHILTDDPSGARIADWLARGNAAGLEVFEQLQSECGCSYETETKGEAPILKGPGVLYVLRCELLQEPMGGLVKVRDHYIVLGEVKEILEVNGGGKEDKFGLMYADRKYRELGGCIIPGEGVEEGKDGEE</sequence>
<evidence type="ECO:0000256" key="1">
    <source>
        <dbReference type="ARBA" id="ARBA00023002"/>
    </source>
</evidence>
<proteinExistence type="predicted"/>
<feature type="domain" description="Flavin reductase like" evidence="3">
    <location>
        <begin position="140"/>
        <end position="309"/>
    </location>
</feature>
<protein>
    <submittedName>
        <fullName evidence="4">Podospora anserina S mat+ genomic DNA chromosome 2, supercontig 2</fullName>
    </submittedName>
</protein>
<dbReference type="PANTHER" id="PTHR30466:SF1">
    <property type="entry name" value="FMN REDUCTASE (NADH) RUTF"/>
    <property type="match status" value="1"/>
</dbReference>
<dbReference type="InterPro" id="IPR002563">
    <property type="entry name" value="Flavin_Rdtase-like_dom"/>
</dbReference>
<feature type="compositionally biased region" description="Low complexity" evidence="2">
    <location>
        <begin position="78"/>
        <end position="87"/>
    </location>
</feature>
<dbReference type="InterPro" id="IPR050268">
    <property type="entry name" value="NADH-dep_flavin_reductase"/>
</dbReference>
<evidence type="ECO:0000259" key="3">
    <source>
        <dbReference type="SMART" id="SM00903"/>
    </source>
</evidence>
<dbReference type="GO" id="GO:0042602">
    <property type="term" value="F:riboflavin reductase (NADPH) activity"/>
    <property type="evidence" value="ECO:0007669"/>
    <property type="project" value="TreeGrafter"/>
</dbReference>
<dbReference type="InParanoid" id="B2B579"/>
<dbReference type="OrthoDB" id="2015405at2759"/>
<dbReference type="STRING" id="515849.B2B579"/>
<reference evidence="4 6" key="1">
    <citation type="journal article" date="2008" name="Genome Biol.">
        <title>The genome sequence of the model ascomycete fungus Podospora anserina.</title>
        <authorList>
            <person name="Espagne E."/>
            <person name="Lespinet O."/>
            <person name="Malagnac F."/>
            <person name="Da Silva C."/>
            <person name="Jaillon O."/>
            <person name="Porcel B.M."/>
            <person name="Couloux A."/>
            <person name="Aury J.-M."/>
            <person name="Segurens B."/>
            <person name="Poulain J."/>
            <person name="Anthouard V."/>
            <person name="Grossetete S."/>
            <person name="Khalili H."/>
            <person name="Coppin E."/>
            <person name="Dequard-Chablat M."/>
            <person name="Picard M."/>
            <person name="Contamine V."/>
            <person name="Arnaise S."/>
            <person name="Bourdais A."/>
            <person name="Berteaux-Lecellier V."/>
            <person name="Gautheret D."/>
            <person name="de Vries R.P."/>
            <person name="Battaglia E."/>
            <person name="Coutinho P.M."/>
            <person name="Danchin E.G.J."/>
            <person name="Henrissat B."/>
            <person name="El Khoury R."/>
            <person name="Sainsard-Chanet A."/>
            <person name="Boivin A."/>
            <person name="Pinan-Lucarre B."/>
            <person name="Sellem C.H."/>
            <person name="Debuchy R."/>
            <person name="Wincker P."/>
            <person name="Weissenbach J."/>
            <person name="Silar P."/>
        </authorList>
    </citation>
    <scope>NUCLEOTIDE SEQUENCE [LARGE SCALE GENOMIC DNA]</scope>
    <source>
        <strain evidence="6">S / ATCC MYA-4624 / DSM 980 / FGSC 10383</strain>
        <strain evidence="4">S mat+</strain>
    </source>
</reference>
<evidence type="ECO:0000313" key="6">
    <source>
        <dbReference type="Proteomes" id="UP000001197"/>
    </source>
</evidence>
<dbReference type="Pfam" id="PF01613">
    <property type="entry name" value="Flavin_Reduct"/>
    <property type="match status" value="1"/>
</dbReference>
<name>B2B579_PODAN</name>
<reference evidence="5" key="4">
    <citation type="submission" date="2014-09" db="EMBL/GenBank/DDBJ databases">
        <title>Maintaining two mating types: Structure of the mating type locus and its role in heterokaryosis in Podospora anserina.</title>
        <authorList>
            <person name="Grognet P."/>
            <person name="Bidard F."/>
            <person name="Kuchly C."/>
            <person name="Chan Ho Tong L."/>
            <person name="Coppin E."/>
            <person name="Ait Benkhali J."/>
            <person name="Couloux A."/>
            <person name="Wincker P."/>
            <person name="Debuchy R."/>
            <person name="Silar P."/>
        </authorList>
    </citation>
    <scope>NUCLEOTIDE SEQUENCE</scope>
</reference>
<evidence type="ECO:0000256" key="2">
    <source>
        <dbReference type="SAM" id="MobiDB-lite"/>
    </source>
</evidence>
<organism evidence="4">
    <name type="scientific">Podospora anserina (strain S / ATCC MYA-4624 / DSM 980 / FGSC 10383)</name>
    <name type="common">Pleurage anserina</name>
    <dbReference type="NCBI Taxonomy" id="515849"/>
    <lineage>
        <taxon>Eukaryota</taxon>
        <taxon>Fungi</taxon>
        <taxon>Dikarya</taxon>
        <taxon>Ascomycota</taxon>
        <taxon>Pezizomycotina</taxon>
        <taxon>Sordariomycetes</taxon>
        <taxon>Sordariomycetidae</taxon>
        <taxon>Sordariales</taxon>
        <taxon>Podosporaceae</taxon>
        <taxon>Podospora</taxon>
        <taxon>Podospora anserina</taxon>
    </lineage>
</organism>
<dbReference type="Proteomes" id="UP000001197">
    <property type="component" value="Chromosome 2"/>
</dbReference>
<dbReference type="AlphaFoldDB" id="B2B579"/>
<dbReference type="RefSeq" id="XP_001911129.1">
    <property type="nucleotide sequence ID" value="XM_001911094.1"/>
</dbReference>
<dbReference type="PANTHER" id="PTHR30466">
    <property type="entry name" value="FLAVIN REDUCTASE"/>
    <property type="match status" value="1"/>
</dbReference>
<dbReference type="GeneID" id="6196452"/>
<dbReference type="Gene3D" id="2.30.110.10">
    <property type="entry name" value="Electron Transport, Fmn-binding Protein, Chain A"/>
    <property type="match status" value="1"/>
</dbReference>
<feature type="compositionally biased region" description="Low complexity" evidence="2">
    <location>
        <begin position="121"/>
        <end position="130"/>
    </location>
</feature>
<feature type="region of interest" description="Disordered" evidence="2">
    <location>
        <begin position="78"/>
        <end position="130"/>
    </location>
</feature>
<evidence type="ECO:0000313" key="4">
    <source>
        <dbReference type="EMBL" id="CAP72954.1"/>
    </source>
</evidence>
<keyword evidence="6" id="KW-1185">Reference proteome</keyword>
<keyword evidence="1" id="KW-0560">Oxidoreductase</keyword>
<reference evidence="4" key="2">
    <citation type="submission" date="2008-07" db="EMBL/GenBank/DDBJ databases">
        <authorList>
            <person name="Genoscope - CEA"/>
        </authorList>
    </citation>
    <scope>NUCLEOTIDE SEQUENCE</scope>
    <source>
        <strain evidence="4">S mat+</strain>
    </source>
</reference>
<dbReference type="InterPro" id="IPR012349">
    <property type="entry name" value="Split_barrel_FMN-bd"/>
</dbReference>
<dbReference type="eggNOG" id="ENOG502SB89">
    <property type="taxonomic scope" value="Eukaryota"/>
</dbReference>
<dbReference type="VEuPathDB" id="FungiDB:PODANS_2_3780"/>
<dbReference type="KEGG" id="pan:PODANSg8171"/>
<dbReference type="SUPFAM" id="SSF50475">
    <property type="entry name" value="FMN-binding split barrel"/>
    <property type="match status" value="1"/>
</dbReference>
<dbReference type="EMBL" id="CU640366">
    <property type="protein sequence ID" value="CAP72954.1"/>
    <property type="molecule type" value="Genomic_DNA"/>
</dbReference>